<dbReference type="InterPro" id="IPR011453">
    <property type="entry name" value="DUF1559"/>
</dbReference>
<dbReference type="RefSeq" id="WP_197443965.1">
    <property type="nucleotide sequence ID" value="NZ_CP036275.1"/>
</dbReference>
<protein>
    <recommendedName>
        <fullName evidence="1">DUF1559 domain-containing protein</fullName>
    </recommendedName>
</protein>
<evidence type="ECO:0000259" key="1">
    <source>
        <dbReference type="Pfam" id="PF07596"/>
    </source>
</evidence>
<evidence type="ECO:0000313" key="3">
    <source>
        <dbReference type="Proteomes" id="UP000320496"/>
    </source>
</evidence>
<dbReference type="AlphaFoldDB" id="A0A517Z058"/>
<dbReference type="InterPro" id="IPR012902">
    <property type="entry name" value="N_methyl_site"/>
</dbReference>
<dbReference type="InterPro" id="IPR045584">
    <property type="entry name" value="Pilin-like"/>
</dbReference>
<dbReference type="EMBL" id="CP036275">
    <property type="protein sequence ID" value="QDU35872.1"/>
    <property type="molecule type" value="Genomic_DNA"/>
</dbReference>
<dbReference type="Proteomes" id="UP000320496">
    <property type="component" value="Chromosome"/>
</dbReference>
<proteinExistence type="predicted"/>
<dbReference type="PANTHER" id="PTHR30093:SF2">
    <property type="entry name" value="TYPE II SECRETION SYSTEM PROTEIN H"/>
    <property type="match status" value="1"/>
</dbReference>
<dbReference type="SUPFAM" id="SSF54523">
    <property type="entry name" value="Pili subunits"/>
    <property type="match status" value="1"/>
</dbReference>
<dbReference type="Pfam" id="PF07963">
    <property type="entry name" value="N_methyl"/>
    <property type="match status" value="1"/>
</dbReference>
<accession>A0A517Z058</accession>
<sequence length="294" mass="32195">MLTRSSATSRSGSRNGLSLIEVLVVLGILGLLMALLLPAVQAGRAAARRTQCRSNLHQLMVAFNVYQSAHQLYPGGIEMYTTQILPLLEQQPGADRSPVLACPSDPLEPDGSIDRSRFSYPMNDGLGSYSYPGIRNGGPRVSDRDVTDGTSNTAAFSEKLALPTFAGQLIDWDDHTDIWNRVQRRIHGAPATLEEYFDLCDTQAGRPLATWLLWTEYNHIMTPNNNNCTLVPSPDNRGLNFYEAVASSSAHSGGVHVAFADGAVRFISDSVDRKVWWAIGTRSNGEIEANEIFQ</sequence>
<dbReference type="PANTHER" id="PTHR30093">
    <property type="entry name" value="GENERAL SECRETION PATHWAY PROTEIN G"/>
    <property type="match status" value="1"/>
</dbReference>
<dbReference type="Pfam" id="PF07596">
    <property type="entry name" value="SBP_bac_10"/>
    <property type="match status" value="2"/>
</dbReference>
<dbReference type="NCBIfam" id="TIGR02532">
    <property type="entry name" value="IV_pilin_GFxxxE"/>
    <property type="match status" value="1"/>
</dbReference>
<keyword evidence="3" id="KW-1185">Reference proteome</keyword>
<feature type="domain" description="DUF1559" evidence="1">
    <location>
        <begin position="41"/>
        <end position="95"/>
    </location>
</feature>
<reference evidence="2 3" key="1">
    <citation type="submission" date="2019-02" db="EMBL/GenBank/DDBJ databases">
        <title>Deep-cultivation of Planctomycetes and their phenomic and genomic characterization uncovers novel biology.</title>
        <authorList>
            <person name="Wiegand S."/>
            <person name="Jogler M."/>
            <person name="Boedeker C."/>
            <person name="Pinto D."/>
            <person name="Vollmers J."/>
            <person name="Rivas-Marin E."/>
            <person name="Kohn T."/>
            <person name="Peeters S.H."/>
            <person name="Heuer A."/>
            <person name="Rast P."/>
            <person name="Oberbeckmann S."/>
            <person name="Bunk B."/>
            <person name="Jeske O."/>
            <person name="Meyerdierks A."/>
            <person name="Storesund J.E."/>
            <person name="Kallscheuer N."/>
            <person name="Luecker S."/>
            <person name="Lage O.M."/>
            <person name="Pohl T."/>
            <person name="Merkel B.J."/>
            <person name="Hornburger P."/>
            <person name="Mueller R.-W."/>
            <person name="Bruemmer F."/>
            <person name="Labrenz M."/>
            <person name="Spormann A.M."/>
            <person name="Op den Camp H."/>
            <person name="Overmann J."/>
            <person name="Amann R."/>
            <person name="Jetten M.S.M."/>
            <person name="Mascher T."/>
            <person name="Medema M.H."/>
            <person name="Devos D.P."/>
            <person name="Kaster A.-K."/>
            <person name="Ovreas L."/>
            <person name="Rohde M."/>
            <person name="Galperin M.Y."/>
            <person name="Jogler C."/>
        </authorList>
    </citation>
    <scope>NUCLEOTIDE SEQUENCE [LARGE SCALE GENOMIC DNA]</scope>
    <source>
        <strain evidence="2 3">Mal4</strain>
    </source>
</reference>
<name>A0A517Z058_9PLAN</name>
<dbReference type="NCBIfam" id="TIGR04294">
    <property type="entry name" value="pre_pil_HX9DG"/>
    <property type="match status" value="1"/>
</dbReference>
<feature type="domain" description="DUF1559" evidence="1">
    <location>
        <begin position="96"/>
        <end position="273"/>
    </location>
</feature>
<dbReference type="KEGG" id="mri:Mal4_01540"/>
<evidence type="ECO:0000313" key="2">
    <source>
        <dbReference type="EMBL" id="QDU35872.1"/>
    </source>
</evidence>
<gene>
    <name evidence="2" type="ORF">Mal4_01540</name>
</gene>
<organism evidence="2 3">
    <name type="scientific">Maioricimonas rarisocia</name>
    <dbReference type="NCBI Taxonomy" id="2528026"/>
    <lineage>
        <taxon>Bacteria</taxon>
        <taxon>Pseudomonadati</taxon>
        <taxon>Planctomycetota</taxon>
        <taxon>Planctomycetia</taxon>
        <taxon>Planctomycetales</taxon>
        <taxon>Planctomycetaceae</taxon>
        <taxon>Maioricimonas</taxon>
    </lineage>
</organism>
<dbReference type="InterPro" id="IPR027558">
    <property type="entry name" value="Pre_pil_HX9DG_C"/>
</dbReference>
<dbReference type="Gene3D" id="3.30.700.10">
    <property type="entry name" value="Glycoprotein, Type 4 Pilin"/>
    <property type="match status" value="1"/>
</dbReference>